<dbReference type="AlphaFoldDB" id="A0A9D2TSS7"/>
<name>A0A9D2TSS7_9FIRM</name>
<organism evidence="1 2">
    <name type="scientific">Candidatus Eisenbergiella intestinigallinarum</name>
    <dbReference type="NCBI Taxonomy" id="2838549"/>
    <lineage>
        <taxon>Bacteria</taxon>
        <taxon>Bacillati</taxon>
        <taxon>Bacillota</taxon>
        <taxon>Clostridia</taxon>
        <taxon>Lachnospirales</taxon>
        <taxon>Lachnospiraceae</taxon>
        <taxon>Eisenbergiella</taxon>
    </lineage>
</organism>
<proteinExistence type="predicted"/>
<evidence type="ECO:0000313" key="2">
    <source>
        <dbReference type="Proteomes" id="UP000823922"/>
    </source>
</evidence>
<sequence length="61" mass="7036">MYQMIFVQYSKKPFLKLCKTGKAEGKEMKKIWKGQLFTGTKADFYGGKAAEGKKNRQIKVE</sequence>
<dbReference type="Proteomes" id="UP000823922">
    <property type="component" value="Unassembled WGS sequence"/>
</dbReference>
<dbReference type="EMBL" id="DWVS01000230">
    <property type="protein sequence ID" value="HJC88183.1"/>
    <property type="molecule type" value="Genomic_DNA"/>
</dbReference>
<gene>
    <name evidence="1" type="ORF">H9926_09225</name>
</gene>
<reference evidence="1" key="1">
    <citation type="journal article" date="2021" name="PeerJ">
        <title>Extensive microbial diversity within the chicken gut microbiome revealed by metagenomics and culture.</title>
        <authorList>
            <person name="Gilroy R."/>
            <person name="Ravi A."/>
            <person name="Getino M."/>
            <person name="Pursley I."/>
            <person name="Horton D.L."/>
            <person name="Alikhan N.F."/>
            <person name="Baker D."/>
            <person name="Gharbi K."/>
            <person name="Hall N."/>
            <person name="Watson M."/>
            <person name="Adriaenssens E.M."/>
            <person name="Foster-Nyarko E."/>
            <person name="Jarju S."/>
            <person name="Secka A."/>
            <person name="Antonio M."/>
            <person name="Oren A."/>
            <person name="Chaudhuri R.R."/>
            <person name="La Ragione R."/>
            <person name="Hildebrand F."/>
            <person name="Pallen M.J."/>
        </authorList>
    </citation>
    <scope>NUCLEOTIDE SEQUENCE</scope>
    <source>
        <strain evidence="1">ChiBcec1-1630</strain>
    </source>
</reference>
<protein>
    <submittedName>
        <fullName evidence="1">Uncharacterized protein</fullName>
    </submittedName>
</protein>
<accession>A0A9D2TSS7</accession>
<reference evidence="1" key="2">
    <citation type="submission" date="2021-04" db="EMBL/GenBank/DDBJ databases">
        <authorList>
            <person name="Gilroy R."/>
        </authorList>
    </citation>
    <scope>NUCLEOTIDE SEQUENCE</scope>
    <source>
        <strain evidence="1">ChiBcec1-1630</strain>
    </source>
</reference>
<comment type="caution">
    <text evidence="1">The sequence shown here is derived from an EMBL/GenBank/DDBJ whole genome shotgun (WGS) entry which is preliminary data.</text>
</comment>
<evidence type="ECO:0000313" key="1">
    <source>
        <dbReference type="EMBL" id="HJC88183.1"/>
    </source>
</evidence>